<accession>A0A6G8QBV4</accession>
<keyword evidence="10" id="KW-0902">Two-component regulatory system</keyword>
<dbReference type="SUPFAM" id="SSF55874">
    <property type="entry name" value="ATPase domain of HSP90 chaperone/DNA topoisomerase II/histidine kinase"/>
    <property type="match status" value="1"/>
</dbReference>
<evidence type="ECO:0000256" key="2">
    <source>
        <dbReference type="ARBA" id="ARBA00001968"/>
    </source>
</evidence>
<dbReference type="SMART" id="SM00388">
    <property type="entry name" value="HisKA"/>
    <property type="match status" value="1"/>
</dbReference>
<dbReference type="InterPro" id="IPR036097">
    <property type="entry name" value="HisK_dim/P_sf"/>
</dbReference>
<evidence type="ECO:0000256" key="4">
    <source>
        <dbReference type="ARBA" id="ARBA00012438"/>
    </source>
</evidence>
<evidence type="ECO:0000259" key="13">
    <source>
        <dbReference type="PROSITE" id="PS50109"/>
    </source>
</evidence>
<gene>
    <name evidence="15" type="ORF">GBA63_15955</name>
</gene>
<dbReference type="CDD" id="cd00082">
    <property type="entry name" value="HisKA"/>
    <property type="match status" value="1"/>
</dbReference>
<keyword evidence="7 12" id="KW-0812">Transmembrane</keyword>
<dbReference type="EMBL" id="CP045119">
    <property type="protein sequence ID" value="QIN83975.1"/>
    <property type="molecule type" value="Genomic_DNA"/>
</dbReference>
<dbReference type="GO" id="GO:0005886">
    <property type="term" value="C:plasma membrane"/>
    <property type="evidence" value="ECO:0007669"/>
    <property type="project" value="UniProtKB-SubCell"/>
</dbReference>
<evidence type="ECO:0000256" key="7">
    <source>
        <dbReference type="ARBA" id="ARBA00022692"/>
    </source>
</evidence>
<evidence type="ECO:0000313" key="16">
    <source>
        <dbReference type="Proteomes" id="UP000501452"/>
    </source>
</evidence>
<organism evidence="15 16">
    <name type="scientific">Rubrobacter tropicus</name>
    <dbReference type="NCBI Taxonomy" id="2653851"/>
    <lineage>
        <taxon>Bacteria</taxon>
        <taxon>Bacillati</taxon>
        <taxon>Actinomycetota</taxon>
        <taxon>Rubrobacteria</taxon>
        <taxon>Rubrobacterales</taxon>
        <taxon>Rubrobacteraceae</taxon>
        <taxon>Rubrobacter</taxon>
    </lineage>
</organism>
<evidence type="ECO:0000256" key="11">
    <source>
        <dbReference type="ARBA" id="ARBA00023136"/>
    </source>
</evidence>
<dbReference type="PROSITE" id="PS50885">
    <property type="entry name" value="HAMP"/>
    <property type="match status" value="1"/>
</dbReference>
<evidence type="ECO:0000313" key="15">
    <source>
        <dbReference type="EMBL" id="QIN83975.1"/>
    </source>
</evidence>
<dbReference type="FunFam" id="3.30.565.10:FF:000006">
    <property type="entry name" value="Sensor histidine kinase WalK"/>
    <property type="match status" value="1"/>
</dbReference>
<evidence type="ECO:0000256" key="3">
    <source>
        <dbReference type="ARBA" id="ARBA00004236"/>
    </source>
</evidence>
<evidence type="ECO:0000256" key="9">
    <source>
        <dbReference type="ARBA" id="ARBA00022989"/>
    </source>
</evidence>
<dbReference type="PANTHER" id="PTHR43711:SF1">
    <property type="entry name" value="HISTIDINE KINASE 1"/>
    <property type="match status" value="1"/>
</dbReference>
<keyword evidence="16" id="KW-1185">Reference proteome</keyword>
<comment type="subcellular location">
    <subcellularLocation>
        <location evidence="3">Cell membrane</location>
    </subcellularLocation>
</comment>
<dbReference type="Gene3D" id="6.10.340.10">
    <property type="match status" value="1"/>
</dbReference>
<keyword evidence="6" id="KW-0808">Transferase</keyword>
<dbReference type="SMART" id="SM00387">
    <property type="entry name" value="HATPase_c"/>
    <property type="match status" value="1"/>
</dbReference>
<keyword evidence="5" id="KW-0597">Phosphoprotein</keyword>
<dbReference type="InterPro" id="IPR003661">
    <property type="entry name" value="HisK_dim/P_dom"/>
</dbReference>
<evidence type="ECO:0000256" key="6">
    <source>
        <dbReference type="ARBA" id="ARBA00022679"/>
    </source>
</evidence>
<dbReference type="CDD" id="cd06225">
    <property type="entry name" value="HAMP"/>
    <property type="match status" value="1"/>
</dbReference>
<dbReference type="SUPFAM" id="SSF47384">
    <property type="entry name" value="Homodimeric domain of signal transducing histidine kinase"/>
    <property type="match status" value="1"/>
</dbReference>
<dbReference type="KEGG" id="rub:GBA63_15955"/>
<sequence>MRRSRRGGGLGARLFVSHFLVAAVVALTVLTAVLLVAPLFLGDVTGGAGRSPGQALLLSLLVAGLAAGATAAAASLLVSRRIVDSLRYVLDATRRVAAGSYGERVPAGDADDEISELSEGFNAMARALEEAERRRVEVISDVSHELRTPLSTLRGYLESLMGGTVEPSEKTFSLLYAETMRMERLVRDLRQLSRAEAGQLALDIAPVSPGEVADRASGRMRPLFDEKGVELGTRKIGEPPPVLADADRVIQVLTNLLDNALRHTPPGGRVTVEVGTGAGVIEFGVADTGEGIPAEHLPRVFERFYRADRSRSREGGGSGVGLSISRALVGAMGGEIRAESPGAGRGATFRFTLPAAGRGRGSLTGS</sequence>
<dbReference type="GO" id="GO:0005509">
    <property type="term" value="F:calcium ion binding"/>
    <property type="evidence" value="ECO:0007669"/>
    <property type="project" value="UniProtKB-ARBA"/>
</dbReference>
<keyword evidence="8" id="KW-0418">Kinase</keyword>
<evidence type="ECO:0000256" key="8">
    <source>
        <dbReference type="ARBA" id="ARBA00022777"/>
    </source>
</evidence>
<evidence type="ECO:0000256" key="12">
    <source>
        <dbReference type="SAM" id="Phobius"/>
    </source>
</evidence>
<dbReference type="CDD" id="cd00075">
    <property type="entry name" value="HATPase"/>
    <property type="match status" value="1"/>
</dbReference>
<evidence type="ECO:0000256" key="1">
    <source>
        <dbReference type="ARBA" id="ARBA00000085"/>
    </source>
</evidence>
<dbReference type="InterPro" id="IPR004358">
    <property type="entry name" value="Sig_transdc_His_kin-like_C"/>
</dbReference>
<dbReference type="Gene3D" id="3.30.565.10">
    <property type="entry name" value="Histidine kinase-like ATPase, C-terminal domain"/>
    <property type="match status" value="1"/>
</dbReference>
<dbReference type="FunFam" id="1.10.287.130:FF:000001">
    <property type="entry name" value="Two-component sensor histidine kinase"/>
    <property type="match status" value="1"/>
</dbReference>
<protein>
    <recommendedName>
        <fullName evidence="4">histidine kinase</fullName>
        <ecNumber evidence="4">2.7.13.3</ecNumber>
    </recommendedName>
</protein>
<evidence type="ECO:0000259" key="14">
    <source>
        <dbReference type="PROSITE" id="PS50885"/>
    </source>
</evidence>
<feature type="transmembrane region" description="Helical" evidence="12">
    <location>
        <begin position="12"/>
        <end position="36"/>
    </location>
</feature>
<name>A0A6G8QBV4_9ACTN</name>
<evidence type="ECO:0000256" key="5">
    <source>
        <dbReference type="ARBA" id="ARBA00022553"/>
    </source>
</evidence>
<dbReference type="InterPro" id="IPR036890">
    <property type="entry name" value="HATPase_C_sf"/>
</dbReference>
<comment type="cofactor">
    <cofactor evidence="2">
        <name>a divalent metal cation</name>
        <dbReference type="ChEBI" id="CHEBI:60240"/>
    </cofactor>
</comment>
<dbReference type="Pfam" id="PF00512">
    <property type="entry name" value="HisKA"/>
    <property type="match status" value="1"/>
</dbReference>
<evidence type="ECO:0000256" key="10">
    <source>
        <dbReference type="ARBA" id="ARBA00023012"/>
    </source>
</evidence>
<keyword evidence="11 12" id="KW-0472">Membrane</keyword>
<dbReference type="PANTHER" id="PTHR43711">
    <property type="entry name" value="TWO-COMPONENT HISTIDINE KINASE"/>
    <property type="match status" value="1"/>
</dbReference>
<dbReference type="SMART" id="SM00304">
    <property type="entry name" value="HAMP"/>
    <property type="match status" value="1"/>
</dbReference>
<dbReference type="Pfam" id="PF00672">
    <property type="entry name" value="HAMP"/>
    <property type="match status" value="1"/>
</dbReference>
<dbReference type="Pfam" id="PF02518">
    <property type="entry name" value="HATPase_c"/>
    <property type="match status" value="1"/>
</dbReference>
<dbReference type="PROSITE" id="PS50109">
    <property type="entry name" value="HIS_KIN"/>
    <property type="match status" value="1"/>
</dbReference>
<dbReference type="AlphaFoldDB" id="A0A6G8QBV4"/>
<feature type="transmembrane region" description="Helical" evidence="12">
    <location>
        <begin position="56"/>
        <end position="78"/>
    </location>
</feature>
<feature type="domain" description="Histidine kinase" evidence="13">
    <location>
        <begin position="141"/>
        <end position="357"/>
    </location>
</feature>
<dbReference type="RefSeq" id="WP_166177742.1">
    <property type="nucleotide sequence ID" value="NZ_CP045119.1"/>
</dbReference>
<comment type="catalytic activity">
    <reaction evidence="1">
        <text>ATP + protein L-histidine = ADP + protein N-phospho-L-histidine.</text>
        <dbReference type="EC" id="2.7.13.3"/>
    </reaction>
</comment>
<dbReference type="Gene3D" id="1.10.287.130">
    <property type="match status" value="1"/>
</dbReference>
<dbReference type="Proteomes" id="UP000501452">
    <property type="component" value="Chromosome"/>
</dbReference>
<dbReference type="InterPro" id="IPR003594">
    <property type="entry name" value="HATPase_dom"/>
</dbReference>
<keyword evidence="9 12" id="KW-1133">Transmembrane helix</keyword>
<dbReference type="PRINTS" id="PR00344">
    <property type="entry name" value="BCTRLSENSOR"/>
</dbReference>
<feature type="domain" description="HAMP" evidence="14">
    <location>
        <begin position="80"/>
        <end position="133"/>
    </location>
</feature>
<dbReference type="InterPro" id="IPR005467">
    <property type="entry name" value="His_kinase_dom"/>
</dbReference>
<proteinExistence type="predicted"/>
<dbReference type="InterPro" id="IPR050736">
    <property type="entry name" value="Sensor_HK_Regulatory"/>
</dbReference>
<reference evidence="15 16" key="1">
    <citation type="submission" date="2019-10" db="EMBL/GenBank/DDBJ databases">
        <title>Rubrobacter sp nov SCSIO 52090 isolated from a deep-sea sediment in the South China Sea.</title>
        <authorList>
            <person name="Chen R.W."/>
        </authorList>
    </citation>
    <scope>NUCLEOTIDE SEQUENCE [LARGE SCALE GENOMIC DNA]</scope>
    <source>
        <strain evidence="15 16">SCSIO 52909</strain>
    </source>
</reference>
<dbReference type="GO" id="GO:0000155">
    <property type="term" value="F:phosphorelay sensor kinase activity"/>
    <property type="evidence" value="ECO:0007669"/>
    <property type="project" value="InterPro"/>
</dbReference>
<dbReference type="InterPro" id="IPR003660">
    <property type="entry name" value="HAMP_dom"/>
</dbReference>
<dbReference type="SUPFAM" id="SSF158472">
    <property type="entry name" value="HAMP domain-like"/>
    <property type="match status" value="1"/>
</dbReference>
<dbReference type="EC" id="2.7.13.3" evidence="4"/>